<evidence type="ECO:0000313" key="2">
    <source>
        <dbReference type="EMBL" id="CAE8614809.1"/>
    </source>
</evidence>
<dbReference type="AlphaFoldDB" id="A0A813FQN6"/>
<dbReference type="Proteomes" id="UP000654075">
    <property type="component" value="Unassembled WGS sequence"/>
</dbReference>
<organism evidence="2 3">
    <name type="scientific">Polarella glacialis</name>
    <name type="common">Dinoflagellate</name>
    <dbReference type="NCBI Taxonomy" id="89957"/>
    <lineage>
        <taxon>Eukaryota</taxon>
        <taxon>Sar</taxon>
        <taxon>Alveolata</taxon>
        <taxon>Dinophyceae</taxon>
        <taxon>Suessiales</taxon>
        <taxon>Suessiaceae</taxon>
        <taxon>Polarella</taxon>
    </lineage>
</organism>
<evidence type="ECO:0000256" key="1">
    <source>
        <dbReference type="SAM" id="MobiDB-lite"/>
    </source>
</evidence>
<dbReference type="EMBL" id="CAJNNV010025510">
    <property type="protein sequence ID" value="CAE8614809.1"/>
    <property type="molecule type" value="Genomic_DNA"/>
</dbReference>
<proteinExistence type="predicted"/>
<accession>A0A813FQN6</accession>
<keyword evidence="3" id="KW-1185">Reference proteome</keyword>
<protein>
    <submittedName>
        <fullName evidence="2">Uncharacterized protein</fullName>
    </submittedName>
</protein>
<name>A0A813FQN6_POLGL</name>
<gene>
    <name evidence="2" type="ORF">PGLA1383_LOCUS32532</name>
</gene>
<comment type="caution">
    <text evidence="2">The sequence shown here is derived from an EMBL/GenBank/DDBJ whole genome shotgun (WGS) entry which is preliminary data.</text>
</comment>
<evidence type="ECO:0000313" key="3">
    <source>
        <dbReference type="Proteomes" id="UP000654075"/>
    </source>
</evidence>
<reference evidence="2" key="1">
    <citation type="submission" date="2021-02" db="EMBL/GenBank/DDBJ databases">
        <authorList>
            <person name="Dougan E. K."/>
            <person name="Rhodes N."/>
            <person name="Thang M."/>
            <person name="Chan C."/>
        </authorList>
    </citation>
    <scope>NUCLEOTIDE SEQUENCE</scope>
</reference>
<feature type="compositionally biased region" description="Polar residues" evidence="1">
    <location>
        <begin position="84"/>
        <end position="98"/>
    </location>
</feature>
<sequence length="98" mass="10886">ERPPKIVREECKNIAREILQSNRECTNIARDILQSKAAGALEGADPMSLIQRRQEFSKAGNAAKLYALSVVRALQRRSKMQDANAPSNQSFAGSEWSL</sequence>
<feature type="non-terminal residue" evidence="2">
    <location>
        <position position="98"/>
    </location>
</feature>
<feature type="region of interest" description="Disordered" evidence="1">
    <location>
        <begin position="77"/>
        <end position="98"/>
    </location>
</feature>